<comment type="cofactor">
    <cofactor evidence="1">
        <name>pyridoxal 5'-phosphate</name>
        <dbReference type="ChEBI" id="CHEBI:597326"/>
    </cofactor>
</comment>
<dbReference type="GO" id="GO:0006567">
    <property type="term" value="P:L-threonine catabolic process"/>
    <property type="evidence" value="ECO:0007669"/>
    <property type="project" value="TreeGrafter"/>
</dbReference>
<feature type="non-terminal residue" evidence="5">
    <location>
        <position position="1"/>
    </location>
</feature>
<evidence type="ECO:0000313" key="5">
    <source>
        <dbReference type="EMBL" id="KKK81245.1"/>
    </source>
</evidence>
<keyword evidence="2" id="KW-0663">Pyridoxal phosphate</keyword>
<accession>A0A0F8Z5F7</accession>
<name>A0A0F8Z5F7_9ZZZZ</name>
<evidence type="ECO:0000256" key="1">
    <source>
        <dbReference type="ARBA" id="ARBA00001933"/>
    </source>
</evidence>
<dbReference type="GO" id="GO:0003941">
    <property type="term" value="F:L-serine ammonia-lyase activity"/>
    <property type="evidence" value="ECO:0007669"/>
    <property type="project" value="TreeGrafter"/>
</dbReference>
<dbReference type="PANTHER" id="PTHR48078:SF6">
    <property type="entry name" value="L-THREONINE DEHYDRATASE CATABOLIC TDCB"/>
    <property type="match status" value="1"/>
</dbReference>
<evidence type="ECO:0000256" key="3">
    <source>
        <dbReference type="ARBA" id="ARBA00023239"/>
    </source>
</evidence>
<dbReference type="PANTHER" id="PTHR48078">
    <property type="entry name" value="THREONINE DEHYDRATASE, MITOCHONDRIAL-RELATED"/>
    <property type="match status" value="1"/>
</dbReference>
<gene>
    <name evidence="5" type="ORF">LCGC14_2815450</name>
</gene>
<dbReference type="SUPFAM" id="SSF53686">
    <property type="entry name" value="Tryptophan synthase beta subunit-like PLP-dependent enzymes"/>
    <property type="match status" value="1"/>
</dbReference>
<dbReference type="InterPro" id="IPR001926">
    <property type="entry name" value="TrpB-like_PALP"/>
</dbReference>
<evidence type="ECO:0000259" key="4">
    <source>
        <dbReference type="Pfam" id="PF00291"/>
    </source>
</evidence>
<dbReference type="Pfam" id="PF00291">
    <property type="entry name" value="PALP"/>
    <property type="match status" value="1"/>
</dbReference>
<feature type="domain" description="Tryptophan synthase beta chain-like PALP" evidence="4">
    <location>
        <begin position="1"/>
        <end position="51"/>
    </location>
</feature>
<protein>
    <recommendedName>
        <fullName evidence="4">Tryptophan synthase beta chain-like PALP domain-containing protein</fullName>
    </recommendedName>
</protein>
<organism evidence="5">
    <name type="scientific">marine sediment metagenome</name>
    <dbReference type="NCBI Taxonomy" id="412755"/>
    <lineage>
        <taxon>unclassified sequences</taxon>
        <taxon>metagenomes</taxon>
        <taxon>ecological metagenomes</taxon>
    </lineage>
</organism>
<keyword evidence="3" id="KW-0456">Lyase</keyword>
<dbReference type="AlphaFoldDB" id="A0A0F8Z5F7"/>
<dbReference type="Gene3D" id="3.40.50.1100">
    <property type="match status" value="1"/>
</dbReference>
<dbReference type="GO" id="GO:0009097">
    <property type="term" value="P:isoleucine biosynthetic process"/>
    <property type="evidence" value="ECO:0007669"/>
    <property type="project" value="TreeGrafter"/>
</dbReference>
<comment type="caution">
    <text evidence="5">The sequence shown here is derived from an EMBL/GenBank/DDBJ whole genome shotgun (WGS) entry which is preliminary data.</text>
</comment>
<sequence>VSDDEIRAAMKTLVLEEKIVAEPAGAASFAALLSDKIAFENGQNIVCILSGSNVDDDLLKSVINE</sequence>
<dbReference type="GO" id="GO:0004794">
    <property type="term" value="F:threonine deaminase activity"/>
    <property type="evidence" value="ECO:0007669"/>
    <property type="project" value="TreeGrafter"/>
</dbReference>
<dbReference type="InterPro" id="IPR050147">
    <property type="entry name" value="Ser/Thr_Dehydratase"/>
</dbReference>
<reference evidence="5" key="1">
    <citation type="journal article" date="2015" name="Nature">
        <title>Complex archaea that bridge the gap between prokaryotes and eukaryotes.</title>
        <authorList>
            <person name="Spang A."/>
            <person name="Saw J.H."/>
            <person name="Jorgensen S.L."/>
            <person name="Zaremba-Niedzwiedzka K."/>
            <person name="Martijn J."/>
            <person name="Lind A.E."/>
            <person name="van Eijk R."/>
            <person name="Schleper C."/>
            <person name="Guy L."/>
            <person name="Ettema T.J."/>
        </authorList>
    </citation>
    <scope>NUCLEOTIDE SEQUENCE</scope>
</reference>
<dbReference type="InterPro" id="IPR036052">
    <property type="entry name" value="TrpB-like_PALP_sf"/>
</dbReference>
<dbReference type="EMBL" id="LAZR01053210">
    <property type="protein sequence ID" value="KKK81245.1"/>
    <property type="molecule type" value="Genomic_DNA"/>
</dbReference>
<evidence type="ECO:0000256" key="2">
    <source>
        <dbReference type="ARBA" id="ARBA00022898"/>
    </source>
</evidence>
<proteinExistence type="predicted"/>
<dbReference type="GO" id="GO:0006565">
    <property type="term" value="P:L-serine catabolic process"/>
    <property type="evidence" value="ECO:0007669"/>
    <property type="project" value="TreeGrafter"/>
</dbReference>